<evidence type="ECO:0000313" key="1">
    <source>
        <dbReference type="EMBL" id="NKW09943.1"/>
    </source>
</evidence>
<comment type="caution">
    <text evidence="1">The sequence shown here is derived from an EMBL/GenBank/DDBJ whole genome shotgun (WGS) entry which is preliminary data.</text>
</comment>
<dbReference type="AlphaFoldDB" id="A0A7X6FT96"/>
<organism evidence="1 2">
    <name type="scientific">Brucella tritici</name>
    <dbReference type="NCBI Taxonomy" id="94626"/>
    <lineage>
        <taxon>Bacteria</taxon>
        <taxon>Pseudomonadati</taxon>
        <taxon>Pseudomonadota</taxon>
        <taxon>Alphaproteobacteria</taxon>
        <taxon>Hyphomicrobiales</taxon>
        <taxon>Brucellaceae</taxon>
        <taxon>Brucella/Ochrobactrum group</taxon>
        <taxon>Brucella</taxon>
    </lineage>
</organism>
<proteinExistence type="predicted"/>
<gene>
    <name evidence="1" type="ORF">HGG76_11570</name>
</gene>
<name>A0A7X6FT96_9HYPH</name>
<reference evidence="1 2" key="1">
    <citation type="submission" date="2020-04" db="EMBL/GenBank/DDBJ databases">
        <title>Whole genome sequencing of clinical and environmental type strains of Ochrobactrum.</title>
        <authorList>
            <person name="Dharne M."/>
        </authorList>
    </citation>
    <scope>NUCLEOTIDE SEQUENCE [LARGE SCALE GENOMIC DNA]</scope>
    <source>
        <strain evidence="1 2">DSM 13340</strain>
    </source>
</reference>
<protein>
    <submittedName>
        <fullName evidence="1">Uncharacterized protein</fullName>
    </submittedName>
</protein>
<dbReference type="Proteomes" id="UP000558475">
    <property type="component" value="Unassembled WGS sequence"/>
</dbReference>
<evidence type="ECO:0000313" key="2">
    <source>
        <dbReference type="Proteomes" id="UP000558475"/>
    </source>
</evidence>
<sequence>MKIARFTANQNATLSDFENLAEFPRDAMDTLISAAVSGALDACYSGATVAKTATTQVTVETPVILFKDGKLFTGGDNATVLNLLAHMPTSGNRRIVAILLQAQTANDGTEPRDFVVNGSVYPPQVDPQPTATVEWRKVNVAIQLGDQAPSPSKPVVDSANTVIACDSLLDGNCTGRAEHGQSHHYDALAGFPRAGARRLDG</sequence>
<accession>A0A7X6FT96</accession>
<dbReference type="EMBL" id="JAAXZB010000001">
    <property type="protein sequence ID" value="NKW09943.1"/>
    <property type="molecule type" value="Genomic_DNA"/>
</dbReference>